<protein>
    <submittedName>
        <fullName evidence="2">Uncharacterized protein</fullName>
    </submittedName>
</protein>
<evidence type="ECO:0000313" key="2">
    <source>
        <dbReference type="EMBL" id="TLP57119.1"/>
    </source>
</evidence>
<dbReference type="EMBL" id="VANP01000008">
    <property type="protein sequence ID" value="TLP57119.1"/>
    <property type="molecule type" value="Genomic_DNA"/>
</dbReference>
<name>A0A5R8YUG3_9ACTN</name>
<feature type="region of interest" description="Disordered" evidence="1">
    <location>
        <begin position="99"/>
        <end position="119"/>
    </location>
</feature>
<organism evidence="2 3">
    <name type="scientific">Microbispora triticiradicis</name>
    <dbReference type="NCBI Taxonomy" id="2200763"/>
    <lineage>
        <taxon>Bacteria</taxon>
        <taxon>Bacillati</taxon>
        <taxon>Actinomycetota</taxon>
        <taxon>Actinomycetes</taxon>
        <taxon>Streptosporangiales</taxon>
        <taxon>Streptosporangiaceae</taxon>
        <taxon>Microbispora</taxon>
    </lineage>
</organism>
<accession>A0A5R8YUG3</accession>
<keyword evidence="3" id="KW-1185">Reference proteome</keyword>
<evidence type="ECO:0000256" key="1">
    <source>
        <dbReference type="SAM" id="MobiDB-lite"/>
    </source>
</evidence>
<gene>
    <name evidence="2" type="ORF">FED44_22230</name>
</gene>
<dbReference type="AlphaFoldDB" id="A0A5R8YUG3"/>
<evidence type="ECO:0000313" key="3">
    <source>
        <dbReference type="Proteomes" id="UP000309033"/>
    </source>
</evidence>
<reference evidence="2" key="1">
    <citation type="submission" date="2019-05" db="EMBL/GenBank/DDBJ databases">
        <title>Isolation, diversity and antifungal activity of Actinobacteria from wheat.</title>
        <authorList>
            <person name="Yu B."/>
        </authorList>
    </citation>
    <scope>NUCLEOTIDE SEQUENCE [LARGE SCALE GENOMIC DNA]</scope>
    <source>
        <strain evidence="2">NEAU-HEGS1-5</strain>
    </source>
</reference>
<sequence>MTRPTIRRMSRAVAGPAIVLGAVAAVAVIATTPTTVGGTRSGAAFTACMRAHGLPGFPDVTFSSDGLVNLDIRGEKVDGSSRIYGAAVDACAPLLPAGSRLPGAPSAPSAPSAPDVTRS</sequence>
<comment type="caution">
    <text evidence="2">The sequence shown here is derived from an EMBL/GenBank/DDBJ whole genome shotgun (WGS) entry which is preliminary data.</text>
</comment>
<dbReference type="Proteomes" id="UP000309033">
    <property type="component" value="Unassembled WGS sequence"/>
</dbReference>
<proteinExistence type="predicted"/>
<dbReference type="OrthoDB" id="7949713at2"/>